<dbReference type="Proteomes" id="UP000015354">
    <property type="component" value="Unassembled WGS sequence"/>
</dbReference>
<evidence type="ECO:0000313" key="3">
    <source>
        <dbReference type="Proteomes" id="UP000015354"/>
    </source>
</evidence>
<comment type="caution">
    <text evidence="2">The sequence shown here is derived from an EMBL/GenBank/DDBJ whole genome shotgun (WGS) entry which is preliminary data.</text>
</comment>
<dbReference type="OrthoDB" id="240311at2759"/>
<evidence type="ECO:0000259" key="1">
    <source>
        <dbReference type="Pfam" id="PF12807"/>
    </source>
</evidence>
<dbReference type="AlphaFoldDB" id="S9TBF4"/>
<protein>
    <recommendedName>
        <fullName evidence="1">CLU central domain-containing protein</fullName>
    </recommendedName>
</protein>
<dbReference type="Pfam" id="PF12807">
    <property type="entry name" value="eIF3_p135"/>
    <property type="match status" value="1"/>
</dbReference>
<keyword evidence="3" id="KW-1185">Reference proteome</keyword>
<dbReference type="EMBL" id="ATMH01012184">
    <property type="protein sequence ID" value="EPY15347.1"/>
    <property type="molecule type" value="Genomic_DNA"/>
</dbReference>
<accession>S9TBF4</accession>
<sequence length="466" mass="52954">MEVYEALDGRCYVTNSNATLTPLFANDTIMKRQEMLRLCPLVTEGPSNTLAVLDSPSVQDAIMELATSTRKVSQKLRLLCDMLHHYGVNLCLLKQVHARASQLGRYTGSQLQALLSLLAMEMIARTVKQEFYTEVQGKRVAYDDMLLTKTLSKYLGAAFTDQRTFQIHFLERLARKYGVVDEDDMWIAHLSGGRMTWKLNIVDRVSALLGATLTRTGAHTSVRWQTLAVGSVIPRLVDPQHATQLALTYQHVRVEDSHWYAFCVPLCWRVSCWQQRFEDALRLVRQTASVNRSRAGYEEILHWVLQMHVCRVCFLTRSTKHLAEGRELFTAVRAALEGLTCRKTQGRLRIEYAFALLDVCSTLTNDPSLLRSCVEEAAEHFYAAISLLPSYLKSEHGAWLHLQPYMGLLQCKKLLPSCSIDTNKLVQDSIELSNTGWASDFFIQYLWALGLQLEHRGSSNTRCRSL</sequence>
<evidence type="ECO:0000313" key="2">
    <source>
        <dbReference type="EMBL" id="EPY15347.1"/>
    </source>
</evidence>
<reference evidence="2 3" key="1">
    <citation type="journal article" date="2013" name="PLoS ONE">
        <title>Predicting the Proteins of Angomonas deanei, Strigomonas culicis and Their Respective Endosymbionts Reveals New Aspects of the Trypanosomatidae Family.</title>
        <authorList>
            <person name="Motta M.C."/>
            <person name="Martins A.C."/>
            <person name="de Souza S.S."/>
            <person name="Catta-Preta C.M."/>
            <person name="Silva R."/>
            <person name="Klein C.C."/>
            <person name="de Almeida L.G."/>
            <person name="de Lima Cunha O."/>
            <person name="Ciapina L.P."/>
            <person name="Brocchi M."/>
            <person name="Colabardini A.C."/>
            <person name="de Araujo Lima B."/>
            <person name="Machado C.R."/>
            <person name="de Almeida Soares C.M."/>
            <person name="Probst C.M."/>
            <person name="de Menezes C.B."/>
            <person name="Thompson C.E."/>
            <person name="Bartholomeu D.C."/>
            <person name="Gradia D.F."/>
            <person name="Pavoni D.P."/>
            <person name="Grisard E.C."/>
            <person name="Fantinatti-Garboggini F."/>
            <person name="Marchini F.K."/>
            <person name="Rodrigues-Luiz G.F."/>
            <person name="Wagner G."/>
            <person name="Goldman G.H."/>
            <person name="Fietto J.L."/>
            <person name="Elias M.C."/>
            <person name="Goldman M.H."/>
            <person name="Sagot M.F."/>
            <person name="Pereira M."/>
            <person name="Stoco P.H."/>
            <person name="de Mendonca-Neto R.P."/>
            <person name="Teixeira S.M."/>
            <person name="Maciel T.E."/>
            <person name="de Oliveira Mendes T.A."/>
            <person name="Urmenyi T.P."/>
            <person name="de Souza W."/>
            <person name="Schenkman S."/>
            <person name="de Vasconcelos A.T."/>
        </authorList>
    </citation>
    <scope>NUCLEOTIDE SEQUENCE [LARGE SCALE GENOMIC DNA]</scope>
</reference>
<feature type="domain" description="CLU central" evidence="1">
    <location>
        <begin position="79"/>
        <end position="161"/>
    </location>
</feature>
<gene>
    <name evidence="2" type="ORF">STCU_12094</name>
</gene>
<dbReference type="InterPro" id="IPR033646">
    <property type="entry name" value="CLU-central"/>
</dbReference>
<organism evidence="2 3">
    <name type="scientific">Strigomonas culicis</name>
    <dbReference type="NCBI Taxonomy" id="28005"/>
    <lineage>
        <taxon>Eukaryota</taxon>
        <taxon>Discoba</taxon>
        <taxon>Euglenozoa</taxon>
        <taxon>Kinetoplastea</taxon>
        <taxon>Metakinetoplastina</taxon>
        <taxon>Trypanosomatida</taxon>
        <taxon>Trypanosomatidae</taxon>
        <taxon>Strigomonadinae</taxon>
        <taxon>Strigomonas</taxon>
    </lineage>
</organism>
<name>S9TBF4_9TRYP</name>
<proteinExistence type="predicted"/>